<reference evidence="2" key="2">
    <citation type="submission" date="2020-09" db="EMBL/GenBank/DDBJ databases">
        <authorList>
            <person name="Sun Q."/>
            <person name="Ohkuma M."/>
        </authorList>
    </citation>
    <scope>NUCLEOTIDE SEQUENCE</scope>
    <source>
        <strain evidence="2">JCM 4834</strain>
    </source>
</reference>
<evidence type="ECO:0000313" key="3">
    <source>
        <dbReference type="Proteomes" id="UP000634660"/>
    </source>
</evidence>
<evidence type="ECO:0000313" key="2">
    <source>
        <dbReference type="EMBL" id="GGZ65840.1"/>
    </source>
</evidence>
<sequence length="59" mass="6144">MSDVLGVGRAVFGRAVPAGAGPERAGAGRDGGTALPYFGPMRPKGPDSMRDLRRDVGMW</sequence>
<reference evidence="2" key="1">
    <citation type="journal article" date="2014" name="Int. J. Syst. Evol. Microbiol.">
        <title>Complete genome sequence of Corynebacterium casei LMG S-19264T (=DSM 44701T), isolated from a smear-ripened cheese.</title>
        <authorList>
            <consortium name="US DOE Joint Genome Institute (JGI-PGF)"/>
            <person name="Walter F."/>
            <person name="Albersmeier A."/>
            <person name="Kalinowski J."/>
            <person name="Ruckert C."/>
        </authorList>
    </citation>
    <scope>NUCLEOTIDE SEQUENCE</scope>
    <source>
        <strain evidence="2">JCM 4834</strain>
    </source>
</reference>
<accession>A0A918V359</accession>
<dbReference type="Proteomes" id="UP000634660">
    <property type="component" value="Unassembled WGS sequence"/>
</dbReference>
<comment type="caution">
    <text evidence="2">The sequence shown here is derived from an EMBL/GenBank/DDBJ whole genome shotgun (WGS) entry which is preliminary data.</text>
</comment>
<organism evidence="2 3">
    <name type="scientific">Streptomyces subrutilus</name>
    <dbReference type="NCBI Taxonomy" id="36818"/>
    <lineage>
        <taxon>Bacteria</taxon>
        <taxon>Bacillati</taxon>
        <taxon>Actinomycetota</taxon>
        <taxon>Actinomycetes</taxon>
        <taxon>Kitasatosporales</taxon>
        <taxon>Streptomycetaceae</taxon>
        <taxon>Streptomyces</taxon>
    </lineage>
</organism>
<evidence type="ECO:0000256" key="1">
    <source>
        <dbReference type="SAM" id="MobiDB-lite"/>
    </source>
</evidence>
<dbReference type="EMBL" id="BMVX01000009">
    <property type="protein sequence ID" value="GGZ65840.1"/>
    <property type="molecule type" value="Genomic_DNA"/>
</dbReference>
<feature type="compositionally biased region" description="Basic and acidic residues" evidence="1">
    <location>
        <begin position="44"/>
        <end position="59"/>
    </location>
</feature>
<proteinExistence type="predicted"/>
<feature type="region of interest" description="Disordered" evidence="1">
    <location>
        <begin position="17"/>
        <end position="59"/>
    </location>
</feature>
<protein>
    <submittedName>
        <fullName evidence="2">Uncharacterized protein</fullName>
    </submittedName>
</protein>
<gene>
    <name evidence="2" type="ORF">GCM10010371_26860</name>
</gene>
<dbReference type="AlphaFoldDB" id="A0A918V359"/>
<name>A0A918V359_9ACTN</name>